<organism evidence="2 3">
    <name type="scientific">Sphingomonas colocasiae</name>
    <dbReference type="NCBI Taxonomy" id="1848973"/>
    <lineage>
        <taxon>Bacteria</taxon>
        <taxon>Pseudomonadati</taxon>
        <taxon>Pseudomonadota</taxon>
        <taxon>Alphaproteobacteria</taxon>
        <taxon>Sphingomonadales</taxon>
        <taxon>Sphingomonadaceae</taxon>
        <taxon>Sphingomonas</taxon>
    </lineage>
</organism>
<feature type="transmembrane region" description="Helical" evidence="1">
    <location>
        <begin position="124"/>
        <end position="146"/>
    </location>
</feature>
<feature type="transmembrane region" description="Helical" evidence="1">
    <location>
        <begin position="59"/>
        <end position="80"/>
    </location>
</feature>
<feature type="transmembrane region" description="Helical" evidence="1">
    <location>
        <begin position="92"/>
        <end position="112"/>
    </location>
</feature>
<reference evidence="2 3" key="1">
    <citation type="submission" date="2021-08" db="EMBL/GenBank/DDBJ databases">
        <authorList>
            <person name="Tuo L."/>
        </authorList>
    </citation>
    <scope>NUCLEOTIDE SEQUENCE [LARGE SCALE GENOMIC DNA]</scope>
    <source>
        <strain evidence="2 3">JCM 31229</strain>
    </source>
</reference>
<feature type="transmembrane region" description="Helical" evidence="1">
    <location>
        <begin position="21"/>
        <end position="39"/>
    </location>
</feature>
<name>A0ABS7PZS9_9SPHN</name>
<evidence type="ECO:0000313" key="3">
    <source>
        <dbReference type="Proteomes" id="UP000706039"/>
    </source>
</evidence>
<keyword evidence="1" id="KW-1133">Transmembrane helix</keyword>
<dbReference type="EMBL" id="JAINVV010000013">
    <property type="protein sequence ID" value="MBY8825827.1"/>
    <property type="molecule type" value="Genomic_DNA"/>
</dbReference>
<sequence>MATMAGRPRGGMTAERRFFTIMAGIILASTFIGFMPSYYLRGIAPPYFPFPPMTLLVHVHGLVFSAWVMLFMAQTTLVAAGRVDLHRRLGMFGMVLVALMIPLGIWVGLAGVGRPTSPPGIDPLSWAAMPLMDVPVFGGLIIAALINRRDPQMHKRLMLIAMIDMLQPSMGRMPFPSPMIGTFLPMLFLLPLFVWDWKTRGRIHPATLWGSLIVAAVMIVRPMIWTTQPWMDFVRWASAVAI</sequence>
<proteinExistence type="predicted"/>
<accession>A0ABS7PZS9</accession>
<keyword evidence="1" id="KW-0472">Membrane</keyword>
<dbReference type="Proteomes" id="UP000706039">
    <property type="component" value="Unassembled WGS sequence"/>
</dbReference>
<keyword evidence="1" id="KW-0812">Transmembrane</keyword>
<protein>
    <recommendedName>
        <fullName evidence="4">DUF2306 domain-containing protein</fullName>
    </recommendedName>
</protein>
<evidence type="ECO:0000256" key="1">
    <source>
        <dbReference type="SAM" id="Phobius"/>
    </source>
</evidence>
<dbReference type="RefSeq" id="WP_222992921.1">
    <property type="nucleotide sequence ID" value="NZ_JAINVV010000013.1"/>
</dbReference>
<gene>
    <name evidence="2" type="ORF">K7G82_26225</name>
</gene>
<feature type="transmembrane region" description="Helical" evidence="1">
    <location>
        <begin position="206"/>
        <end position="225"/>
    </location>
</feature>
<evidence type="ECO:0008006" key="4">
    <source>
        <dbReference type="Google" id="ProtNLM"/>
    </source>
</evidence>
<keyword evidence="3" id="KW-1185">Reference proteome</keyword>
<evidence type="ECO:0000313" key="2">
    <source>
        <dbReference type="EMBL" id="MBY8825827.1"/>
    </source>
</evidence>
<comment type="caution">
    <text evidence="2">The sequence shown here is derived from an EMBL/GenBank/DDBJ whole genome shotgun (WGS) entry which is preliminary data.</text>
</comment>
<feature type="transmembrane region" description="Helical" evidence="1">
    <location>
        <begin position="175"/>
        <end position="194"/>
    </location>
</feature>